<comment type="similarity">
    <text evidence="4">Belongs to the peptidase S1 family. CLIP subfamily.</text>
</comment>
<dbReference type="PROSITE" id="PS51888">
    <property type="entry name" value="CLIP"/>
    <property type="match status" value="1"/>
</dbReference>
<dbReference type="InterPro" id="IPR051333">
    <property type="entry name" value="CLIP_Serine_Protease"/>
</dbReference>
<evidence type="ECO:0000259" key="7">
    <source>
        <dbReference type="PROSITE" id="PS51888"/>
    </source>
</evidence>
<evidence type="ECO:0000313" key="8">
    <source>
        <dbReference type="EMBL" id="JAV82226.1"/>
    </source>
</evidence>
<dbReference type="InterPro" id="IPR022700">
    <property type="entry name" value="CLIP"/>
</dbReference>
<dbReference type="Gene3D" id="2.40.10.10">
    <property type="entry name" value="Trypsin-like serine proteases"/>
    <property type="match status" value="1"/>
</dbReference>
<reference evidence="8" key="1">
    <citation type="journal article" date="2016" name="Sci. Rep.">
        <title>Molecular characterization of firefly nuptial gifts: a multi-omics approach sheds light on postcopulatory sexual selection.</title>
        <authorList>
            <person name="Al-Wathiqui N."/>
            <person name="Fallon T.R."/>
            <person name="South A."/>
            <person name="Weng J.K."/>
            <person name="Lewis S.M."/>
        </authorList>
    </citation>
    <scope>NUCLEOTIDE SEQUENCE</scope>
</reference>
<dbReference type="Proteomes" id="UP000327044">
    <property type="component" value="Unassembled WGS sequence"/>
</dbReference>
<protein>
    <recommendedName>
        <fullName evidence="11">Peptidase S1 domain-containing protein</fullName>
    </recommendedName>
</protein>
<dbReference type="EMBL" id="GEZM01037050">
    <property type="protein sequence ID" value="JAV82226.1"/>
    <property type="molecule type" value="Transcribed_RNA"/>
</dbReference>
<dbReference type="CDD" id="cd00190">
    <property type="entry name" value="Tryp_SPc"/>
    <property type="match status" value="1"/>
</dbReference>
<gene>
    <name evidence="9" type="ORF">PPYR_03878</name>
</gene>
<reference evidence="9 10" key="2">
    <citation type="journal article" date="2018" name="Elife">
        <title>Firefly genomes illuminate parallel origins of bioluminescence in beetles.</title>
        <authorList>
            <person name="Fallon T.R."/>
            <person name="Lower S.E."/>
            <person name="Chang C.H."/>
            <person name="Bessho-Uehara M."/>
            <person name="Martin G.J."/>
            <person name="Bewick A.J."/>
            <person name="Behringer M."/>
            <person name="Debat H.J."/>
            <person name="Wong I."/>
            <person name="Day J.C."/>
            <person name="Suvorov A."/>
            <person name="Silva C.J."/>
            <person name="Stanger-Hall K.F."/>
            <person name="Hall D.W."/>
            <person name="Schmitz R.J."/>
            <person name="Nelson D.R."/>
            <person name="Lewis S.M."/>
            <person name="Shigenobu S."/>
            <person name="Bybee S.M."/>
            <person name="Larracuente A.M."/>
            <person name="Oba Y."/>
            <person name="Weng J.K."/>
        </authorList>
    </citation>
    <scope>NUCLEOTIDE SEQUENCE [LARGE SCALE GENOMIC DNA]</scope>
    <source>
        <strain evidence="9">1611_PpyrPB1</strain>
        <tissue evidence="9">Whole body</tissue>
    </source>
</reference>
<dbReference type="GO" id="GO:0004252">
    <property type="term" value="F:serine-type endopeptidase activity"/>
    <property type="evidence" value="ECO:0007669"/>
    <property type="project" value="InterPro"/>
</dbReference>
<dbReference type="SMART" id="SM00020">
    <property type="entry name" value="Tryp_SPc"/>
    <property type="match status" value="1"/>
</dbReference>
<dbReference type="FunFam" id="2.40.10.10:FF:000028">
    <property type="entry name" value="Serine protease easter"/>
    <property type="match status" value="1"/>
</dbReference>
<dbReference type="InParanoid" id="A0A1Y1MED1"/>
<dbReference type="PROSITE" id="PS50240">
    <property type="entry name" value="TRYPSIN_DOM"/>
    <property type="match status" value="1"/>
</dbReference>
<dbReference type="AlphaFoldDB" id="A0A1Y1MED1"/>
<feature type="domain" description="Peptidase S1" evidence="6">
    <location>
        <begin position="131"/>
        <end position="380"/>
    </location>
</feature>
<dbReference type="PANTHER" id="PTHR24260">
    <property type="match status" value="1"/>
</dbReference>
<name>A0A1Y1MED1_PHOPY</name>
<dbReference type="EMBL" id="VVIM01000002">
    <property type="protein sequence ID" value="KAB0801692.1"/>
    <property type="molecule type" value="Genomic_DNA"/>
</dbReference>
<feature type="signal peptide" evidence="5">
    <location>
        <begin position="1"/>
        <end position="25"/>
    </location>
</feature>
<evidence type="ECO:0000256" key="4">
    <source>
        <dbReference type="ARBA" id="ARBA00024195"/>
    </source>
</evidence>
<dbReference type="InterPro" id="IPR043504">
    <property type="entry name" value="Peptidase_S1_PA_chymotrypsin"/>
</dbReference>
<accession>A0A1Y1MED1</accession>
<keyword evidence="2" id="KW-1015">Disulfide bond</keyword>
<dbReference type="InterPro" id="IPR009003">
    <property type="entry name" value="Peptidase_S1_PA"/>
</dbReference>
<dbReference type="PRINTS" id="PR00722">
    <property type="entry name" value="CHYMOTRYPSIN"/>
</dbReference>
<evidence type="ECO:0000313" key="10">
    <source>
        <dbReference type="Proteomes" id="UP000327044"/>
    </source>
</evidence>
<feature type="chain" id="PRO_5036029891" description="Peptidase S1 domain-containing protein" evidence="5">
    <location>
        <begin position="26"/>
        <end position="381"/>
    </location>
</feature>
<dbReference type="FunCoup" id="A0A1Y1MED1">
    <property type="interactions" value="10"/>
</dbReference>
<evidence type="ECO:0000256" key="1">
    <source>
        <dbReference type="ARBA" id="ARBA00022729"/>
    </source>
</evidence>
<evidence type="ECO:0000256" key="5">
    <source>
        <dbReference type="SAM" id="SignalP"/>
    </source>
</evidence>
<sequence length="381" mass="43006">MLQKKARAVSVWFLLFVLLPYDGYCQLTIGDRCHDASSNMNGTCVLLSSCDHARNALKIGYRPQICGFQGMDPIVCCIERTYSSGTAKQDVAQSGVKSRQKCVEYQQYVYENVSNPLIGEGVVRVDRCGWNVGRLLITSRIQPEEYPHIALIGYEGKSDETLWLCTGSLISEEFVLIAAHCAYTPVWGVPKRVRIGNHQISTSEHSSEVQDFTVKEILNHPEFKHPAYYNDIALIRLNRKVRLDAYSRPACLHTTFDIPVRRASALGWDHSESFENSNKHLRKTSLDFVTNLNCNDSTYISKKRLRKGIVTDSQVCAGSHGNSKDVCEIVTDGPLQIIDPNIYCMYSIVGIKSFGRACGEILEIHTRVSNYIEWIEQNVWP</sequence>
<dbReference type="InterPro" id="IPR001254">
    <property type="entry name" value="Trypsin_dom"/>
</dbReference>
<evidence type="ECO:0000256" key="2">
    <source>
        <dbReference type="ARBA" id="ARBA00023157"/>
    </source>
</evidence>
<keyword evidence="10" id="KW-1185">Reference proteome</keyword>
<evidence type="ECO:0008006" key="11">
    <source>
        <dbReference type="Google" id="ProtNLM"/>
    </source>
</evidence>
<evidence type="ECO:0000313" key="9">
    <source>
        <dbReference type="EMBL" id="KAB0801692.1"/>
    </source>
</evidence>
<reference evidence="9" key="3">
    <citation type="submission" date="2019-08" db="EMBL/GenBank/DDBJ databases">
        <authorList>
            <consortium name="Photinus pyralis genome working group"/>
            <person name="Fallon T.R."/>
            <person name="Sander Lower S.E."/>
            <person name="Weng J.-K."/>
        </authorList>
    </citation>
    <scope>NUCLEOTIDE SEQUENCE</scope>
    <source>
        <strain evidence="9">1611_PpyrPB1</strain>
        <tissue evidence="9">Whole body</tissue>
    </source>
</reference>
<dbReference type="PANTHER" id="PTHR24260:SF147">
    <property type="entry name" value="EG:BACR7A4.3 PROTEIN-RELATED"/>
    <property type="match status" value="1"/>
</dbReference>
<feature type="domain" description="Clip" evidence="7">
    <location>
        <begin position="32"/>
        <end position="77"/>
    </location>
</feature>
<dbReference type="SMART" id="SM00680">
    <property type="entry name" value="CLIP"/>
    <property type="match status" value="1"/>
</dbReference>
<keyword evidence="1 5" id="KW-0732">Signal</keyword>
<keyword evidence="3" id="KW-0325">Glycoprotein</keyword>
<organism evidence="8">
    <name type="scientific">Photinus pyralis</name>
    <name type="common">Common eastern firefly</name>
    <name type="synonym">Lampyris pyralis</name>
    <dbReference type="NCBI Taxonomy" id="7054"/>
    <lineage>
        <taxon>Eukaryota</taxon>
        <taxon>Metazoa</taxon>
        <taxon>Ecdysozoa</taxon>
        <taxon>Arthropoda</taxon>
        <taxon>Hexapoda</taxon>
        <taxon>Insecta</taxon>
        <taxon>Pterygota</taxon>
        <taxon>Neoptera</taxon>
        <taxon>Endopterygota</taxon>
        <taxon>Coleoptera</taxon>
        <taxon>Polyphaga</taxon>
        <taxon>Elateriformia</taxon>
        <taxon>Elateroidea</taxon>
        <taxon>Lampyridae</taxon>
        <taxon>Lampyrinae</taxon>
        <taxon>Photinus</taxon>
    </lineage>
</organism>
<dbReference type="Pfam" id="PF00089">
    <property type="entry name" value="Trypsin"/>
    <property type="match status" value="1"/>
</dbReference>
<evidence type="ECO:0000259" key="6">
    <source>
        <dbReference type="PROSITE" id="PS50240"/>
    </source>
</evidence>
<evidence type="ECO:0000256" key="3">
    <source>
        <dbReference type="ARBA" id="ARBA00023180"/>
    </source>
</evidence>
<dbReference type="SUPFAM" id="SSF50494">
    <property type="entry name" value="Trypsin-like serine proteases"/>
    <property type="match status" value="1"/>
</dbReference>
<dbReference type="GO" id="GO:0006508">
    <property type="term" value="P:proteolysis"/>
    <property type="evidence" value="ECO:0007669"/>
    <property type="project" value="InterPro"/>
</dbReference>
<dbReference type="InterPro" id="IPR001314">
    <property type="entry name" value="Peptidase_S1A"/>
</dbReference>
<proteinExistence type="inferred from homology"/>